<feature type="transmembrane region" description="Helical" evidence="2">
    <location>
        <begin position="342"/>
        <end position="362"/>
    </location>
</feature>
<protein>
    <recommendedName>
        <fullName evidence="3">Peptidase M56 domain-containing protein</fullName>
    </recommendedName>
</protein>
<evidence type="ECO:0000259" key="3">
    <source>
        <dbReference type="Pfam" id="PF05569"/>
    </source>
</evidence>
<dbReference type="AlphaFoldDB" id="A0A9X4AYM7"/>
<evidence type="ECO:0000313" key="5">
    <source>
        <dbReference type="Proteomes" id="UP001141183"/>
    </source>
</evidence>
<feature type="transmembrane region" description="Helical" evidence="2">
    <location>
        <begin position="141"/>
        <end position="164"/>
    </location>
</feature>
<keyword evidence="5" id="KW-1185">Reference proteome</keyword>
<reference evidence="4" key="1">
    <citation type="submission" date="2022-05" db="EMBL/GenBank/DDBJ databases">
        <title>Draft genome sequence of Clostridium tertium strain CP3 isolated from Peru.</title>
        <authorList>
            <person name="Hurtado R."/>
            <person name="Lima L."/>
            <person name="Sousa T."/>
            <person name="Jaiswal A.K."/>
            <person name="Tiwari S."/>
            <person name="Maturrano L."/>
            <person name="Brenig B."/>
            <person name="Azevedo V."/>
        </authorList>
    </citation>
    <scope>NUCLEOTIDE SEQUENCE</scope>
    <source>
        <strain evidence="4">CP3</strain>
    </source>
</reference>
<sequence>MDYLKIVNYILETSLVGILLVVLILALRLLIKNHMKKSIIYYLWFILIVKLLIPFSPESKFSIYNFVDINTEESLTLEGKNIQNQINNKPISDISIMSNLNSLEINDKTNYEKNEDGDAVNKNLNNSITESGKNNFQFKQILFTIWLITFSIILIKIITSYIKLQMNILREYKKYNNYDLNISIEEEIKLLSINNKLKIRISNEIGSPCICGILNPKILIPLKLASNINEKEKKYIILHELCHYKRKDVFITWLSSFIKAIHWFNPIIYLALNIMRSDCEEACDEMVLSKLNNNENRDYGNAVLNVLQYVNIKSHEPGTTSMITGKKKLKERIRSISKNKKFSFKTVLVGGVIIIALGVVGLTSNISSKHIDEIDKNKVTSINIKVMPSLPKQKVISKKEDIDKIVKYLNSIKVKDKKQELYKGWEVAISISGKEKYDISFIGEYINVDGIEYKVSKDEMKKIRRLYNSLKYEEQDLKDTKKENEENKNSNQKGYQEFIDKVNSDNYKIVINSSFGGFISLPGNIDTSSVLYDGFNKSKENGYDLTPYLGKPAEVYSFSLDIVDGLQEVVGIICEDKLVAYWLSPIFTSKGDNEINKILETLKYEKAEEDISYNYIIKRLIGNGITVEEISKEFSKTKDSGYSAELYNIKINGENATIYEYSDEKAALSEISLFNGYDYYEVNYSDENIVIDIEQLTSSKNVYLSDNVIFLYNGDSNEVKDELTLSLGEALKKQPKDQIVISEQDLFLRYPSQWLNLKEPNEVIIGNESYKIDTRFIKQYKNICEVPIKRDDLLYRIRRFDDESLYINWDDKIIKDKIIKTKIPRDEFIRVVKIKNGYIDAGKVYPEIEIDTDDKTLIGKKLFEEYIKIHTTNWLFNLNNDLGKKTEITVADSKVYDVILSEDGKNIFTVSISYDIKLAKEGKGWIAGTGVIDGDWIREKCNMVDIEKTGENKYRIISIYN</sequence>
<evidence type="ECO:0000256" key="2">
    <source>
        <dbReference type="SAM" id="Phobius"/>
    </source>
</evidence>
<keyword evidence="2" id="KW-0472">Membrane</keyword>
<feature type="coiled-coil region" evidence="1">
    <location>
        <begin position="463"/>
        <end position="490"/>
    </location>
</feature>
<dbReference type="InterPro" id="IPR052173">
    <property type="entry name" value="Beta-lactam_resp_regulator"/>
</dbReference>
<accession>A0A9X4AYM7</accession>
<feature type="transmembrane region" description="Helical" evidence="2">
    <location>
        <begin position="39"/>
        <end position="56"/>
    </location>
</feature>
<name>A0A9X4AYM7_9CLOT</name>
<keyword evidence="1" id="KW-0175">Coiled coil</keyword>
<gene>
    <name evidence="4" type="ORF">NE398_00895</name>
</gene>
<keyword evidence="2" id="KW-1133">Transmembrane helix</keyword>
<proteinExistence type="predicted"/>
<keyword evidence="2" id="KW-0812">Transmembrane</keyword>
<dbReference type="RefSeq" id="WP_272469979.1">
    <property type="nucleotide sequence ID" value="NZ_JAMRYU010000001.1"/>
</dbReference>
<dbReference type="Pfam" id="PF05569">
    <property type="entry name" value="Peptidase_M56"/>
    <property type="match status" value="1"/>
</dbReference>
<comment type="caution">
    <text evidence="4">The sequence shown here is derived from an EMBL/GenBank/DDBJ whole genome shotgun (WGS) entry which is preliminary data.</text>
</comment>
<feature type="domain" description="Peptidase M56" evidence="3">
    <location>
        <begin position="10"/>
        <end position="335"/>
    </location>
</feature>
<dbReference type="EMBL" id="JAMRYU010000001">
    <property type="protein sequence ID" value="MDC4238730.1"/>
    <property type="molecule type" value="Genomic_DNA"/>
</dbReference>
<evidence type="ECO:0000313" key="4">
    <source>
        <dbReference type="EMBL" id="MDC4238730.1"/>
    </source>
</evidence>
<organism evidence="4 5">
    <name type="scientific">Clostridium tertium</name>
    <dbReference type="NCBI Taxonomy" id="1559"/>
    <lineage>
        <taxon>Bacteria</taxon>
        <taxon>Bacillati</taxon>
        <taxon>Bacillota</taxon>
        <taxon>Clostridia</taxon>
        <taxon>Eubacteriales</taxon>
        <taxon>Clostridiaceae</taxon>
        <taxon>Clostridium</taxon>
    </lineage>
</organism>
<feature type="transmembrane region" description="Helical" evidence="2">
    <location>
        <begin position="6"/>
        <end position="27"/>
    </location>
</feature>
<dbReference type="InterPro" id="IPR008756">
    <property type="entry name" value="Peptidase_M56"/>
</dbReference>
<dbReference type="Proteomes" id="UP001141183">
    <property type="component" value="Unassembled WGS sequence"/>
</dbReference>
<dbReference type="PANTHER" id="PTHR34978:SF3">
    <property type="entry name" value="SLR0241 PROTEIN"/>
    <property type="match status" value="1"/>
</dbReference>
<evidence type="ECO:0000256" key="1">
    <source>
        <dbReference type="SAM" id="Coils"/>
    </source>
</evidence>
<dbReference type="Gene3D" id="3.30.2010.10">
    <property type="entry name" value="Metalloproteases ('zincins'), catalytic domain"/>
    <property type="match status" value="1"/>
</dbReference>
<dbReference type="PANTHER" id="PTHR34978">
    <property type="entry name" value="POSSIBLE SENSOR-TRANSDUCER PROTEIN BLAR"/>
    <property type="match status" value="1"/>
</dbReference>
<dbReference type="CDD" id="cd07341">
    <property type="entry name" value="M56_BlaR1_MecR1_like"/>
    <property type="match status" value="1"/>
</dbReference>